<dbReference type="STRING" id="765257.A0A0C9Z216"/>
<evidence type="ECO:0000313" key="1">
    <source>
        <dbReference type="EMBL" id="KIK16427.1"/>
    </source>
</evidence>
<reference evidence="2" key="2">
    <citation type="submission" date="2015-01" db="EMBL/GenBank/DDBJ databases">
        <title>Evolutionary Origins and Diversification of the Mycorrhizal Mutualists.</title>
        <authorList>
            <consortium name="DOE Joint Genome Institute"/>
            <consortium name="Mycorrhizal Genomics Consortium"/>
            <person name="Kohler A."/>
            <person name="Kuo A."/>
            <person name="Nagy L.G."/>
            <person name="Floudas D."/>
            <person name="Copeland A."/>
            <person name="Barry K.W."/>
            <person name="Cichocki N."/>
            <person name="Veneault-Fourrey C."/>
            <person name="LaButti K."/>
            <person name="Lindquist E.A."/>
            <person name="Lipzen A."/>
            <person name="Lundell T."/>
            <person name="Morin E."/>
            <person name="Murat C."/>
            <person name="Riley R."/>
            <person name="Ohm R."/>
            <person name="Sun H."/>
            <person name="Tunlid A."/>
            <person name="Henrissat B."/>
            <person name="Grigoriev I.V."/>
            <person name="Hibbett D.S."/>
            <person name="Martin F."/>
        </authorList>
    </citation>
    <scope>NUCLEOTIDE SEQUENCE [LARGE SCALE GENOMIC DNA]</scope>
    <source>
        <strain evidence="2">441</strain>
    </source>
</reference>
<reference evidence="1 2" key="1">
    <citation type="submission" date="2014-04" db="EMBL/GenBank/DDBJ databases">
        <authorList>
            <consortium name="DOE Joint Genome Institute"/>
            <person name="Kuo A."/>
            <person name="Kohler A."/>
            <person name="Costa M.D."/>
            <person name="Nagy L.G."/>
            <person name="Floudas D."/>
            <person name="Copeland A."/>
            <person name="Barry K.W."/>
            <person name="Cichocki N."/>
            <person name="Veneault-Fourrey C."/>
            <person name="LaButti K."/>
            <person name="Lindquist E.A."/>
            <person name="Lipzen A."/>
            <person name="Lundell T."/>
            <person name="Morin E."/>
            <person name="Murat C."/>
            <person name="Sun H."/>
            <person name="Tunlid A."/>
            <person name="Henrissat B."/>
            <person name="Grigoriev I.V."/>
            <person name="Hibbett D.S."/>
            <person name="Martin F."/>
            <person name="Nordberg H.P."/>
            <person name="Cantor M.N."/>
            <person name="Hua S.X."/>
        </authorList>
    </citation>
    <scope>NUCLEOTIDE SEQUENCE [LARGE SCALE GENOMIC DNA]</scope>
    <source>
        <strain evidence="1 2">441</strain>
    </source>
</reference>
<dbReference type="HOGENOM" id="CLU_2139459_0_0_1"/>
<proteinExistence type="predicted"/>
<feature type="non-terminal residue" evidence="1">
    <location>
        <position position="113"/>
    </location>
</feature>
<name>A0A0C9Z216_9AGAM</name>
<feature type="non-terminal residue" evidence="1">
    <location>
        <position position="1"/>
    </location>
</feature>
<sequence>HLVKVLKHIFVSPSSALSNGESKSTHPGNSKLHGMHEVTAEHITYSTVHAHYSLTSHEKWKQHDSVFDYYADFYYRILNFISKPAFWPTAFQTTQTFDRPSQTLLDPPDPPGA</sequence>
<protein>
    <submittedName>
        <fullName evidence="1">Uncharacterized protein</fullName>
    </submittedName>
</protein>
<dbReference type="EMBL" id="KN833858">
    <property type="protein sequence ID" value="KIK16427.1"/>
    <property type="molecule type" value="Genomic_DNA"/>
</dbReference>
<dbReference type="AlphaFoldDB" id="A0A0C9Z216"/>
<dbReference type="Pfam" id="PF20414">
    <property type="entry name" value="DUF6698"/>
    <property type="match status" value="1"/>
</dbReference>
<gene>
    <name evidence="1" type="ORF">PISMIDRAFT_113384</name>
</gene>
<evidence type="ECO:0000313" key="2">
    <source>
        <dbReference type="Proteomes" id="UP000054018"/>
    </source>
</evidence>
<dbReference type="InterPro" id="IPR046521">
    <property type="entry name" value="DUF6698"/>
</dbReference>
<dbReference type="OrthoDB" id="3220614at2759"/>
<dbReference type="Proteomes" id="UP000054018">
    <property type="component" value="Unassembled WGS sequence"/>
</dbReference>
<accession>A0A0C9Z216</accession>
<organism evidence="1 2">
    <name type="scientific">Pisolithus microcarpus 441</name>
    <dbReference type="NCBI Taxonomy" id="765257"/>
    <lineage>
        <taxon>Eukaryota</taxon>
        <taxon>Fungi</taxon>
        <taxon>Dikarya</taxon>
        <taxon>Basidiomycota</taxon>
        <taxon>Agaricomycotina</taxon>
        <taxon>Agaricomycetes</taxon>
        <taxon>Agaricomycetidae</taxon>
        <taxon>Boletales</taxon>
        <taxon>Sclerodermatineae</taxon>
        <taxon>Pisolithaceae</taxon>
        <taxon>Pisolithus</taxon>
    </lineage>
</organism>
<keyword evidence="2" id="KW-1185">Reference proteome</keyword>